<evidence type="ECO:0000256" key="1">
    <source>
        <dbReference type="ARBA" id="ARBA00004162"/>
    </source>
</evidence>
<dbReference type="AlphaFoldDB" id="A0A9I9DRI6"/>
<dbReference type="InterPro" id="IPR055282">
    <property type="entry name" value="PPI1-4"/>
</dbReference>
<dbReference type="GO" id="GO:0005886">
    <property type="term" value="C:plasma membrane"/>
    <property type="evidence" value="ECO:0007669"/>
    <property type="project" value="UniProtKB-SubCell"/>
</dbReference>
<evidence type="ECO:0000256" key="10">
    <source>
        <dbReference type="SAM" id="Coils"/>
    </source>
</evidence>
<feature type="coiled-coil region" evidence="10">
    <location>
        <begin position="262"/>
        <end position="317"/>
    </location>
</feature>
<evidence type="ECO:0000256" key="8">
    <source>
        <dbReference type="ARBA" id="ARBA00023136"/>
    </source>
</evidence>
<name>A0A9I9DRI6_CUCME</name>
<evidence type="ECO:0000256" key="4">
    <source>
        <dbReference type="ARBA" id="ARBA00022692"/>
    </source>
</evidence>
<feature type="coiled-coil region" evidence="10">
    <location>
        <begin position="41"/>
        <end position="68"/>
    </location>
</feature>
<comment type="similarity">
    <text evidence="9">Belongs to the plant Proton pump-interactor protein family.</text>
</comment>
<keyword evidence="6" id="KW-1133">Transmembrane helix</keyword>
<organism evidence="11">
    <name type="scientific">Cucumis melo</name>
    <name type="common">Muskmelon</name>
    <dbReference type="NCBI Taxonomy" id="3656"/>
    <lineage>
        <taxon>Eukaryota</taxon>
        <taxon>Viridiplantae</taxon>
        <taxon>Streptophyta</taxon>
        <taxon>Embryophyta</taxon>
        <taxon>Tracheophyta</taxon>
        <taxon>Spermatophyta</taxon>
        <taxon>Magnoliopsida</taxon>
        <taxon>eudicotyledons</taxon>
        <taxon>Gunneridae</taxon>
        <taxon>Pentapetalae</taxon>
        <taxon>rosids</taxon>
        <taxon>fabids</taxon>
        <taxon>Cucurbitales</taxon>
        <taxon>Cucurbitaceae</taxon>
        <taxon>Benincaseae</taxon>
        <taxon>Cucumis</taxon>
    </lineage>
</organism>
<proteinExistence type="inferred from homology"/>
<protein>
    <recommendedName>
        <fullName evidence="12">Proton pump-interactor 2-like</fullName>
    </recommendedName>
</protein>
<keyword evidence="5" id="KW-0256">Endoplasmic reticulum</keyword>
<sequence length="463" mass="54420">MVEEGEGPEVVGEEEIIDCSDDEMPVGVRHFYFVKVLPLENPNLDAMIKKAEERIEKTNRDQVLLATKIREKMMDRDAVRSKLRWMRNYDYYELTIKWQKERLDILHLYLDKLTFANNAYKEKPVNSCLSSGEVDKRVLSIELFLVHFCDALLLICLYVIDLSCEQKLHFLMLHGCKNMADERKLLREVNESQGKDGGITLDELHAPFLGSHEQIRRLRQQFPMYFRGESDEDPRKQHEVIIEKAIANAVVNGKLWNSLSSKKSIQEEIEKLKNTSFQLRERQRKTNAEIRKVKLELEKVEKDIRSLQKLFTDANRKKADAYKTILRLKKQYGEENASYYKYRSLMKKVEALVKKKDITEVQELSQKQGKDVIIKLSMIFIVALAIVGKFMQQWNDNLEFRNDYKKRVNPSLTNRHLGVDGRMMSNQKPEVEDTRKVIKPETLSKARLKWLMKDLEDPFELLS</sequence>
<evidence type="ECO:0000256" key="7">
    <source>
        <dbReference type="ARBA" id="ARBA00023054"/>
    </source>
</evidence>
<evidence type="ECO:0000256" key="3">
    <source>
        <dbReference type="ARBA" id="ARBA00022475"/>
    </source>
</evidence>
<dbReference type="EnsemblPlants" id="MELO3C022325.2.1">
    <property type="protein sequence ID" value="MELO3C022325.2.1"/>
    <property type="gene ID" value="MELO3C022325.2"/>
</dbReference>
<dbReference type="PANTHER" id="PTHR32219:SF16">
    <property type="entry name" value="CORE-2_I-BRANCHING BETA-1,6-N-ACETYLGLUCOSAMINYLTRANSFERASE FAMILY PROTEIN"/>
    <property type="match status" value="1"/>
</dbReference>
<evidence type="ECO:0000256" key="6">
    <source>
        <dbReference type="ARBA" id="ARBA00022989"/>
    </source>
</evidence>
<evidence type="ECO:0000256" key="2">
    <source>
        <dbReference type="ARBA" id="ARBA00004389"/>
    </source>
</evidence>
<keyword evidence="7 10" id="KW-0175">Coiled coil</keyword>
<reference evidence="11" key="1">
    <citation type="submission" date="2023-03" db="UniProtKB">
        <authorList>
            <consortium name="EnsemblPlants"/>
        </authorList>
    </citation>
    <scope>IDENTIFICATION</scope>
</reference>
<dbReference type="PANTHER" id="PTHR32219">
    <property type="entry name" value="RNA-BINDING PROTEIN YLMH-RELATED"/>
    <property type="match status" value="1"/>
</dbReference>
<keyword evidence="8" id="KW-0472">Membrane</keyword>
<comment type="subcellular location">
    <subcellularLocation>
        <location evidence="1">Cell membrane</location>
        <topology evidence="1">Single-pass membrane protein</topology>
    </subcellularLocation>
    <subcellularLocation>
        <location evidence="2">Endoplasmic reticulum membrane</location>
        <topology evidence="2">Single-pass membrane protein</topology>
    </subcellularLocation>
</comment>
<keyword evidence="4" id="KW-0812">Transmembrane</keyword>
<evidence type="ECO:0000313" key="11">
    <source>
        <dbReference type="EnsemblPlants" id="MELO3C022325.2.1"/>
    </source>
</evidence>
<evidence type="ECO:0000256" key="5">
    <source>
        <dbReference type="ARBA" id="ARBA00022824"/>
    </source>
</evidence>
<dbReference type="GO" id="GO:0005789">
    <property type="term" value="C:endoplasmic reticulum membrane"/>
    <property type="evidence" value="ECO:0007669"/>
    <property type="project" value="UniProtKB-SubCell"/>
</dbReference>
<evidence type="ECO:0008006" key="12">
    <source>
        <dbReference type="Google" id="ProtNLM"/>
    </source>
</evidence>
<dbReference type="Gramene" id="MELO3C022325.2.1">
    <property type="protein sequence ID" value="MELO3C022325.2.1"/>
    <property type="gene ID" value="MELO3C022325.2"/>
</dbReference>
<accession>A0A9I9DRI6</accession>
<evidence type="ECO:0000256" key="9">
    <source>
        <dbReference type="ARBA" id="ARBA00038080"/>
    </source>
</evidence>
<keyword evidence="3" id="KW-1003">Cell membrane</keyword>